<reference evidence="4" key="1">
    <citation type="submission" date="2025-08" db="UniProtKB">
        <authorList>
            <consortium name="RefSeq"/>
        </authorList>
    </citation>
    <scope>IDENTIFICATION</scope>
    <source>
        <tissue evidence="4">Gonads</tissue>
    </source>
</reference>
<dbReference type="InParanoid" id="A0A6J2XTQ0"/>
<feature type="region of interest" description="Disordered" evidence="1">
    <location>
        <begin position="239"/>
        <end position="279"/>
    </location>
</feature>
<dbReference type="Proteomes" id="UP000504635">
    <property type="component" value="Unplaced"/>
</dbReference>
<dbReference type="PANTHER" id="PTHR33327:SF3">
    <property type="entry name" value="RNA-DIRECTED DNA POLYMERASE"/>
    <property type="match status" value="1"/>
</dbReference>
<protein>
    <submittedName>
        <fullName evidence="4">Uncharacterized protein LOC115880984</fullName>
    </submittedName>
</protein>
<dbReference type="Pfam" id="PF23055">
    <property type="entry name" value="DUF7041"/>
    <property type="match status" value="1"/>
</dbReference>
<keyword evidence="3" id="KW-1185">Reference proteome</keyword>
<organism evidence="3 4">
    <name type="scientific">Sitophilus oryzae</name>
    <name type="common">Rice weevil</name>
    <name type="synonym">Curculio oryzae</name>
    <dbReference type="NCBI Taxonomy" id="7048"/>
    <lineage>
        <taxon>Eukaryota</taxon>
        <taxon>Metazoa</taxon>
        <taxon>Ecdysozoa</taxon>
        <taxon>Arthropoda</taxon>
        <taxon>Hexapoda</taxon>
        <taxon>Insecta</taxon>
        <taxon>Pterygota</taxon>
        <taxon>Neoptera</taxon>
        <taxon>Endopterygota</taxon>
        <taxon>Coleoptera</taxon>
        <taxon>Polyphaga</taxon>
        <taxon>Cucujiformia</taxon>
        <taxon>Curculionidae</taxon>
        <taxon>Dryophthorinae</taxon>
        <taxon>Sitophilus</taxon>
    </lineage>
</organism>
<gene>
    <name evidence="4" type="primary">LOC115880984</name>
</gene>
<evidence type="ECO:0000256" key="1">
    <source>
        <dbReference type="SAM" id="MobiDB-lite"/>
    </source>
</evidence>
<evidence type="ECO:0000313" key="3">
    <source>
        <dbReference type="Proteomes" id="UP000504635"/>
    </source>
</evidence>
<dbReference type="PANTHER" id="PTHR33327">
    <property type="entry name" value="ENDONUCLEASE"/>
    <property type="match status" value="1"/>
</dbReference>
<evidence type="ECO:0000259" key="2">
    <source>
        <dbReference type="Pfam" id="PF23055"/>
    </source>
</evidence>
<accession>A0A6J2XTQ0</accession>
<feature type="domain" description="DUF7041" evidence="2">
    <location>
        <begin position="46"/>
        <end position="130"/>
    </location>
</feature>
<dbReference type="AlphaFoldDB" id="A0A6J2XTQ0"/>
<sequence length="294" mass="32890">MSLTPKQIKTIIDESKAAQERVQHLEQVLTANMARQQVDSYRVPKIPTFCRADPALWFMQVEISLRNARITSETTKADSMLAALDVEVLGSVKDIIAMSPPPPDIFEKLKERIIKTFAVSNEAKLRQLLKGQVLTDGKPSLILSRLRNLNVNNAVDDSILKSLFLEQLPEQHRGIVISNTATLDAMAELADQLADISSSSPCNPQINAVNAELSASQAQIQSLIECVKGLTVKVDAIERQSRSRSKSRSNSRSQDKSRDKEKPNLCYAHRKYPENPTSCRSWCTEYAGWKEKKN</sequence>
<dbReference type="RefSeq" id="XP_030754190.1">
    <property type="nucleotide sequence ID" value="XM_030898330.1"/>
</dbReference>
<dbReference type="InterPro" id="IPR055469">
    <property type="entry name" value="DUF7041"/>
</dbReference>
<dbReference type="GeneID" id="115880984"/>
<dbReference type="KEGG" id="soy:115880984"/>
<dbReference type="OrthoDB" id="6433758at2759"/>
<proteinExistence type="predicted"/>
<evidence type="ECO:0000313" key="4">
    <source>
        <dbReference type="RefSeq" id="XP_030754190.1"/>
    </source>
</evidence>
<feature type="compositionally biased region" description="Basic and acidic residues" evidence="1">
    <location>
        <begin position="253"/>
        <end position="263"/>
    </location>
</feature>
<name>A0A6J2XTQ0_SITOR</name>